<proteinExistence type="predicted"/>
<protein>
    <recommendedName>
        <fullName evidence="2">chitin synthase</fullName>
        <ecNumber evidence="2">2.4.1.16</ecNumber>
    </recommendedName>
</protein>
<feature type="transmembrane region" description="Helical" evidence="8">
    <location>
        <begin position="501"/>
        <end position="523"/>
    </location>
</feature>
<dbReference type="Pfam" id="PF03142">
    <property type="entry name" value="Chitin_synth_2"/>
    <property type="match status" value="1"/>
</dbReference>
<evidence type="ECO:0000256" key="2">
    <source>
        <dbReference type="ARBA" id="ARBA00012543"/>
    </source>
</evidence>
<feature type="transmembrane region" description="Helical" evidence="8">
    <location>
        <begin position="535"/>
        <end position="560"/>
    </location>
</feature>
<dbReference type="GO" id="GO:0006031">
    <property type="term" value="P:chitin biosynthetic process"/>
    <property type="evidence" value="ECO:0007669"/>
    <property type="project" value="TreeGrafter"/>
</dbReference>
<dbReference type="PANTHER" id="PTHR22914:SF41">
    <property type="entry name" value="CHITIN SYNTHASE 7"/>
    <property type="match status" value="1"/>
</dbReference>
<dbReference type="GO" id="GO:0071944">
    <property type="term" value="C:cell periphery"/>
    <property type="evidence" value="ECO:0007669"/>
    <property type="project" value="TreeGrafter"/>
</dbReference>
<dbReference type="OrthoDB" id="370884at2759"/>
<evidence type="ECO:0000256" key="4">
    <source>
        <dbReference type="ARBA" id="ARBA00022692"/>
    </source>
</evidence>
<evidence type="ECO:0000256" key="5">
    <source>
        <dbReference type="ARBA" id="ARBA00022989"/>
    </source>
</evidence>
<dbReference type="SUPFAM" id="SSF53448">
    <property type="entry name" value="Nucleotide-diphospho-sugar transferases"/>
    <property type="match status" value="1"/>
</dbReference>
<accession>A0A812CD50</accession>
<dbReference type="PANTHER" id="PTHR22914">
    <property type="entry name" value="CHITIN SYNTHASE"/>
    <property type="match status" value="1"/>
</dbReference>
<feature type="region of interest" description="Disordered" evidence="7">
    <location>
        <begin position="91"/>
        <end position="149"/>
    </location>
</feature>
<keyword evidence="10" id="KW-1185">Reference proteome</keyword>
<dbReference type="EC" id="2.4.1.16" evidence="2"/>
<dbReference type="EMBL" id="CAHIKZ030001359">
    <property type="protein sequence ID" value="CAE1261255.1"/>
    <property type="molecule type" value="Genomic_DNA"/>
</dbReference>
<dbReference type="Proteomes" id="UP000597762">
    <property type="component" value="Unassembled WGS sequence"/>
</dbReference>
<keyword evidence="3 9" id="KW-0328">Glycosyltransferase</keyword>
<comment type="caution">
    <text evidence="9">The sequence shown here is derived from an EMBL/GenBank/DDBJ whole genome shotgun (WGS) entry which is preliminary data.</text>
</comment>
<sequence length="577" mass="65404">MDSELERLRFLLNERRCGNHLDEKNYRRFHDSCVISASGRKTASSRRSSLQQSTNAEIALSVSNILSLVLTGRCSKQCLNFSLIPKPFLTTTSEESSGEDEKSATHSEAYTVSRESSIPSDEAHIIDGDTDSKTDDEEDEGDLTDKFSSCDGHHNSANSKFSILHNKGFLTLSGRQYFSGGRERESKQIPSRHCNFNKGYFRGAPLIVPTTATQNGRERHSIKSSAPSLHDRSRDVLESVTSSTYNYSFDLRPKPSKTLSKDWAFQHPDKPNGQHRQRFRSWRRSSCNSSFSSSPFSSISSSSRFNESETKNDIFSITNGDSGNIDFSWFMRSDTPKDLNFDDQTYILATDADMDFDDSSVYHLLNLCKRDKRVGGACGRTRPIGQRNSPVVWYQKFEYAKGEDRWLCTLMMLSGWKLEYTPYSKNSTFCPDNFLEFLKQRKRWVLSEVSNLMLVFQNIRRLARQNDSFSLVYIIYILQMFLLVVLSPGTTMVVLAASLDILFGISCIYSTPFCFFGLVLYTIMCSTQPIRTQSVVTFAVTILLGLVMLSVSTGYIHFIVKDIITGKSTKTLCIFIL</sequence>
<evidence type="ECO:0000313" key="9">
    <source>
        <dbReference type="EMBL" id="CAE1261255.1"/>
    </source>
</evidence>
<evidence type="ECO:0000256" key="6">
    <source>
        <dbReference type="ARBA" id="ARBA00023136"/>
    </source>
</evidence>
<evidence type="ECO:0000313" key="10">
    <source>
        <dbReference type="Proteomes" id="UP000597762"/>
    </source>
</evidence>
<feature type="region of interest" description="Disordered" evidence="7">
    <location>
        <begin position="260"/>
        <end position="279"/>
    </location>
</feature>
<keyword evidence="5 8" id="KW-1133">Transmembrane helix</keyword>
<evidence type="ECO:0000256" key="7">
    <source>
        <dbReference type="SAM" id="MobiDB-lite"/>
    </source>
</evidence>
<name>A0A812CD50_ACAPH</name>
<dbReference type="InterPro" id="IPR029044">
    <property type="entry name" value="Nucleotide-diphossugar_trans"/>
</dbReference>
<organism evidence="9 10">
    <name type="scientific">Acanthosepion pharaonis</name>
    <name type="common">Pharaoh cuttlefish</name>
    <name type="synonym">Sepia pharaonis</name>
    <dbReference type="NCBI Taxonomy" id="158019"/>
    <lineage>
        <taxon>Eukaryota</taxon>
        <taxon>Metazoa</taxon>
        <taxon>Spiralia</taxon>
        <taxon>Lophotrochozoa</taxon>
        <taxon>Mollusca</taxon>
        <taxon>Cephalopoda</taxon>
        <taxon>Coleoidea</taxon>
        <taxon>Decapodiformes</taxon>
        <taxon>Sepiida</taxon>
        <taxon>Sepiina</taxon>
        <taxon>Sepiidae</taxon>
        <taxon>Acanthosepion</taxon>
    </lineage>
</organism>
<evidence type="ECO:0000256" key="8">
    <source>
        <dbReference type="SAM" id="Phobius"/>
    </source>
</evidence>
<keyword evidence="6 8" id="KW-0472">Membrane</keyword>
<feature type="transmembrane region" description="Helical" evidence="8">
    <location>
        <begin position="470"/>
        <end position="495"/>
    </location>
</feature>
<comment type="subcellular location">
    <subcellularLocation>
        <location evidence="1">Membrane</location>
        <topology evidence="1">Multi-pass membrane protein</topology>
    </subcellularLocation>
</comment>
<feature type="compositionally biased region" description="Polar residues" evidence="7">
    <location>
        <begin position="106"/>
        <end position="119"/>
    </location>
</feature>
<dbReference type="AlphaFoldDB" id="A0A812CD50"/>
<reference evidence="9" key="1">
    <citation type="submission" date="2021-01" db="EMBL/GenBank/DDBJ databases">
        <authorList>
            <person name="Li R."/>
            <person name="Bekaert M."/>
        </authorList>
    </citation>
    <scope>NUCLEOTIDE SEQUENCE</scope>
    <source>
        <strain evidence="9">Farmed</strain>
    </source>
</reference>
<keyword evidence="4 8" id="KW-0812">Transmembrane</keyword>
<dbReference type="InterPro" id="IPR004835">
    <property type="entry name" value="Chitin_synth"/>
</dbReference>
<evidence type="ECO:0000256" key="3">
    <source>
        <dbReference type="ARBA" id="ARBA00022676"/>
    </source>
</evidence>
<keyword evidence="9" id="KW-0808">Transferase</keyword>
<dbReference type="GO" id="GO:0004100">
    <property type="term" value="F:chitin synthase activity"/>
    <property type="evidence" value="ECO:0007669"/>
    <property type="project" value="UniProtKB-EC"/>
</dbReference>
<feature type="region of interest" description="Disordered" evidence="7">
    <location>
        <begin position="212"/>
        <end position="235"/>
    </location>
</feature>
<gene>
    <name evidence="9" type="ORF">SPHA_32627</name>
</gene>
<feature type="compositionally biased region" description="Basic and acidic residues" evidence="7">
    <location>
        <begin position="121"/>
        <end position="133"/>
    </location>
</feature>
<evidence type="ECO:0000256" key="1">
    <source>
        <dbReference type="ARBA" id="ARBA00004141"/>
    </source>
</evidence>
<dbReference type="GO" id="GO:0016020">
    <property type="term" value="C:membrane"/>
    <property type="evidence" value="ECO:0007669"/>
    <property type="project" value="UniProtKB-SubCell"/>
</dbReference>